<protein>
    <submittedName>
        <fullName evidence="1">Uncharacterized protein</fullName>
    </submittedName>
</protein>
<gene>
    <name evidence="1" type="ORF">SAMN05216244_3595</name>
</gene>
<keyword evidence="2" id="KW-1185">Reference proteome</keyword>
<dbReference type="Proteomes" id="UP000182347">
    <property type="component" value="Unassembled WGS sequence"/>
</dbReference>
<evidence type="ECO:0000313" key="1">
    <source>
        <dbReference type="EMBL" id="SDM87110.1"/>
    </source>
</evidence>
<proteinExistence type="predicted"/>
<evidence type="ECO:0000313" key="2">
    <source>
        <dbReference type="Proteomes" id="UP000182347"/>
    </source>
</evidence>
<reference evidence="2" key="1">
    <citation type="submission" date="2016-10" db="EMBL/GenBank/DDBJ databases">
        <authorList>
            <person name="Varghese N."/>
            <person name="Submissions S."/>
        </authorList>
    </citation>
    <scope>NUCLEOTIDE SEQUENCE [LARGE SCALE GENOMIC DNA]</scope>
    <source>
        <strain evidence="2">CGMCC 1.6199</strain>
    </source>
</reference>
<dbReference type="AlphaFoldDB" id="A0A1G9WRL1"/>
<accession>A0A1G9WRL1</accession>
<dbReference type="EMBL" id="FNHF01000006">
    <property type="protein sequence ID" value="SDM87110.1"/>
    <property type="molecule type" value="Genomic_DNA"/>
</dbReference>
<sequence length="64" mass="7524">MFLLQTVKNAWNRDCVPGIFLIMCDVMGEDNWLIKRLFKTSIFEKGNDQPAFSGISRDERSHFR</sequence>
<organism evidence="1 2">
    <name type="scientific">Sediminibacillus halophilus</name>
    <dbReference type="NCBI Taxonomy" id="482461"/>
    <lineage>
        <taxon>Bacteria</taxon>
        <taxon>Bacillati</taxon>
        <taxon>Bacillota</taxon>
        <taxon>Bacilli</taxon>
        <taxon>Bacillales</taxon>
        <taxon>Bacillaceae</taxon>
        <taxon>Sediminibacillus</taxon>
    </lineage>
</organism>
<name>A0A1G9WRL1_9BACI</name>